<keyword evidence="2" id="KW-1185">Reference proteome</keyword>
<protein>
    <submittedName>
        <fullName evidence="1">36124_t:CDS:1</fullName>
    </submittedName>
</protein>
<feature type="non-terminal residue" evidence="1">
    <location>
        <position position="1"/>
    </location>
</feature>
<proteinExistence type="predicted"/>
<sequence length="90" mass="10866">NYYNYSTDKDFDESFSIDQDEPLFVHDYLAAMKTKHWLEEQDSSEIIEYDDNNDTNQVLKLFSRWLSNLSYSENENQKKETATCKNRYED</sequence>
<gene>
    <name evidence="1" type="ORF">RPERSI_LOCUS4495</name>
</gene>
<dbReference type="Proteomes" id="UP000789920">
    <property type="component" value="Unassembled WGS sequence"/>
</dbReference>
<reference evidence="1" key="1">
    <citation type="submission" date="2021-06" db="EMBL/GenBank/DDBJ databases">
        <authorList>
            <person name="Kallberg Y."/>
            <person name="Tangrot J."/>
            <person name="Rosling A."/>
        </authorList>
    </citation>
    <scope>NUCLEOTIDE SEQUENCE</scope>
    <source>
        <strain evidence="1">MA461A</strain>
    </source>
</reference>
<evidence type="ECO:0000313" key="1">
    <source>
        <dbReference type="EMBL" id="CAG8564211.1"/>
    </source>
</evidence>
<accession>A0ACA9M1G4</accession>
<evidence type="ECO:0000313" key="2">
    <source>
        <dbReference type="Proteomes" id="UP000789920"/>
    </source>
</evidence>
<name>A0ACA9M1G4_9GLOM</name>
<comment type="caution">
    <text evidence="1">The sequence shown here is derived from an EMBL/GenBank/DDBJ whole genome shotgun (WGS) entry which is preliminary data.</text>
</comment>
<dbReference type="EMBL" id="CAJVQC010006185">
    <property type="protein sequence ID" value="CAG8564211.1"/>
    <property type="molecule type" value="Genomic_DNA"/>
</dbReference>
<organism evidence="1 2">
    <name type="scientific">Racocetra persica</name>
    <dbReference type="NCBI Taxonomy" id="160502"/>
    <lineage>
        <taxon>Eukaryota</taxon>
        <taxon>Fungi</taxon>
        <taxon>Fungi incertae sedis</taxon>
        <taxon>Mucoromycota</taxon>
        <taxon>Glomeromycotina</taxon>
        <taxon>Glomeromycetes</taxon>
        <taxon>Diversisporales</taxon>
        <taxon>Gigasporaceae</taxon>
        <taxon>Racocetra</taxon>
    </lineage>
</organism>